<evidence type="ECO:0000259" key="2">
    <source>
        <dbReference type="Pfam" id="PF17172"/>
    </source>
</evidence>
<dbReference type="GO" id="GO:0007005">
    <property type="term" value="P:mitochondrion organization"/>
    <property type="evidence" value="ECO:0007669"/>
    <property type="project" value="TreeGrafter"/>
</dbReference>
<gene>
    <name evidence="3" type="ORF">ED733_001921</name>
</gene>
<name>A0A5C6G5W2_METRR</name>
<evidence type="ECO:0000313" key="4">
    <source>
        <dbReference type="Proteomes" id="UP000317257"/>
    </source>
</evidence>
<sequence>MAAATAPSEPGIFAIPRPIRSLFNLFPLHTYEAESPPVRAPDRSRPRARLYVFSSEEDAVRGRPSFNPTCLKWQTYLRMANIETDLVPSTNHASPSGALPYLLPPTTDSRPDIPLTGAQISQYAQKHSSFRERQSPRARAYLSLIAQSIRPAWLHALYLSPVHTNLLARLYLPPCPLLSTPLLHTLRSAATLEILKTTRRPLLLPDQLYSDAGTAFLALALLLGSDEWFFAASEPGSFDAQVFSYTYLVLDSSFGWDDDTWTACLKGCDNLIDHRRRLYQRCWG</sequence>
<accession>A0A5C6G5W2</accession>
<feature type="domain" description="Thioredoxin-like fold" evidence="2">
    <location>
        <begin position="68"/>
        <end position="161"/>
    </location>
</feature>
<evidence type="ECO:0000259" key="1">
    <source>
        <dbReference type="Pfam" id="PF17171"/>
    </source>
</evidence>
<reference evidence="4" key="1">
    <citation type="submission" date="2018-12" db="EMBL/GenBank/DDBJ databases">
        <title>The complete genome of Metarhizium rileyi, a key fungal pathogen of Lepidoptera.</title>
        <authorList>
            <person name="Binneck E."/>
            <person name="Lastra C.C.L."/>
            <person name="Sosa-Gomez D.R."/>
        </authorList>
    </citation>
    <scope>NUCLEOTIDE SEQUENCE [LARGE SCALE GENOMIC DNA]</scope>
    <source>
        <strain evidence="4">Cep018-CH2</strain>
    </source>
</reference>
<dbReference type="Proteomes" id="UP000317257">
    <property type="component" value="Unassembled WGS sequence"/>
</dbReference>
<organism evidence="3 4">
    <name type="scientific">Metarhizium rileyi (strain RCEF 4871)</name>
    <name type="common">Nomuraea rileyi</name>
    <dbReference type="NCBI Taxonomy" id="1649241"/>
    <lineage>
        <taxon>Eukaryota</taxon>
        <taxon>Fungi</taxon>
        <taxon>Dikarya</taxon>
        <taxon>Ascomycota</taxon>
        <taxon>Pezizomycotina</taxon>
        <taxon>Sordariomycetes</taxon>
        <taxon>Hypocreomycetidae</taxon>
        <taxon>Hypocreales</taxon>
        <taxon>Clavicipitaceae</taxon>
        <taxon>Metarhizium</taxon>
    </lineage>
</organism>
<dbReference type="Pfam" id="PF17172">
    <property type="entry name" value="GST_N_4"/>
    <property type="match status" value="1"/>
</dbReference>
<proteinExistence type="predicted"/>
<protein>
    <recommendedName>
        <fullName evidence="5">Thioredoxin-like fold protein</fullName>
    </recommendedName>
</protein>
<dbReference type="InterPro" id="IPR012336">
    <property type="entry name" value="Thioredoxin-like_fold"/>
</dbReference>
<dbReference type="GO" id="GO:0001401">
    <property type="term" value="C:SAM complex"/>
    <property type="evidence" value="ECO:0007669"/>
    <property type="project" value="TreeGrafter"/>
</dbReference>
<feature type="domain" description="Metaxin glutathione S-transferase" evidence="1">
    <location>
        <begin position="214"/>
        <end position="277"/>
    </location>
</feature>
<dbReference type="InterPro" id="IPR050931">
    <property type="entry name" value="Mito_Protein_Transport_Metaxin"/>
</dbReference>
<dbReference type="PANTHER" id="PTHR12289:SF44">
    <property type="entry name" value="OUTER MEMBRANE PROTEIN (SAM35), PUTATIVE (AFU_ORTHOLOGUE AFUA_1G13180)-RELATED"/>
    <property type="match status" value="1"/>
</dbReference>
<dbReference type="EMBL" id="SBHS01000027">
    <property type="protein sequence ID" value="TWU72497.1"/>
    <property type="molecule type" value="Genomic_DNA"/>
</dbReference>
<comment type="caution">
    <text evidence="3">The sequence shown here is derived from an EMBL/GenBank/DDBJ whole genome shotgun (WGS) entry which is preliminary data.</text>
</comment>
<evidence type="ECO:0008006" key="5">
    <source>
        <dbReference type="Google" id="ProtNLM"/>
    </source>
</evidence>
<dbReference type="Pfam" id="PF17171">
    <property type="entry name" value="GST_C_6"/>
    <property type="match status" value="1"/>
</dbReference>
<evidence type="ECO:0000313" key="3">
    <source>
        <dbReference type="EMBL" id="TWU72497.1"/>
    </source>
</evidence>
<dbReference type="PANTHER" id="PTHR12289">
    <property type="entry name" value="METAXIN RELATED"/>
    <property type="match status" value="1"/>
</dbReference>
<dbReference type="AlphaFoldDB" id="A0A5C6G5W2"/>
<dbReference type="InterPro" id="IPR033468">
    <property type="entry name" value="Metaxin_GST"/>
</dbReference>